<evidence type="ECO:0000256" key="5">
    <source>
        <dbReference type="ARBA" id="ARBA00022475"/>
    </source>
</evidence>
<dbReference type="InterPro" id="IPR003849">
    <property type="entry name" value="Preprotein_translocase_YajC"/>
</dbReference>
<evidence type="ECO:0000256" key="1">
    <source>
        <dbReference type="ARBA" id="ARBA00004162"/>
    </source>
</evidence>
<comment type="subcellular location">
    <subcellularLocation>
        <location evidence="1">Cell membrane</location>
        <topology evidence="1">Single-pass membrane protein</topology>
    </subcellularLocation>
</comment>
<evidence type="ECO:0000256" key="7">
    <source>
        <dbReference type="ARBA" id="ARBA00022927"/>
    </source>
</evidence>
<dbReference type="eggNOG" id="COG1862">
    <property type="taxonomic scope" value="Bacteria"/>
</dbReference>
<evidence type="ECO:0000256" key="2">
    <source>
        <dbReference type="ARBA" id="ARBA00006742"/>
    </source>
</evidence>
<evidence type="ECO:0000313" key="12">
    <source>
        <dbReference type="EMBL" id="CAQ85577.1"/>
    </source>
</evidence>
<dbReference type="KEGG" id="pay:PAU_03489"/>
<dbReference type="GO" id="GO:0005886">
    <property type="term" value="C:plasma membrane"/>
    <property type="evidence" value="ECO:0007669"/>
    <property type="project" value="UniProtKB-SubCell"/>
</dbReference>
<proteinExistence type="inferred from homology"/>
<protein>
    <recommendedName>
        <fullName evidence="3">Sec translocon accessory complex subunit YajC</fullName>
    </recommendedName>
</protein>
<reference evidence="12 13" key="1">
    <citation type="journal article" date="2009" name="BMC Genomics">
        <title>Comparative genomics of the emerging human pathogen Photorhabdus asymbiotica with the insect pathogen Photorhabdus luminescens.</title>
        <authorList>
            <person name="Wilkinson P."/>
            <person name="Waterfield N.R."/>
            <person name="Crossman L."/>
            <person name="Corton C."/>
            <person name="Sanchez-Contreras M."/>
            <person name="Vlisidou I."/>
            <person name="Barron A."/>
            <person name="Bignell A."/>
            <person name="Clark L."/>
            <person name="Ormond D."/>
            <person name="Mayho M."/>
            <person name="Bason N."/>
            <person name="Smith F."/>
            <person name="Simmonds M."/>
            <person name="Churcher C."/>
            <person name="Harris D."/>
            <person name="Thompson N.R."/>
            <person name="Quail M."/>
            <person name="Parkhill J."/>
            <person name="ffrench-Constant R.H."/>
        </authorList>
    </citation>
    <scope>NUCLEOTIDE SEQUENCE [LARGE SCALE GENOMIC DNA]</scope>
    <source>
        <strain evidence="13">ATCC 43949 / 3105-77</strain>
    </source>
</reference>
<comment type="similarity">
    <text evidence="2">Belongs to the YajC family.</text>
</comment>
<evidence type="ECO:0000256" key="6">
    <source>
        <dbReference type="ARBA" id="ARBA00022692"/>
    </source>
</evidence>
<evidence type="ECO:0000313" key="13">
    <source>
        <dbReference type="Proteomes" id="UP000002747"/>
    </source>
</evidence>
<evidence type="ECO:0000256" key="11">
    <source>
        <dbReference type="SAM" id="Phobius"/>
    </source>
</evidence>
<dbReference type="STRING" id="291112.PAU_03489"/>
<keyword evidence="10 11" id="KW-0472">Membrane</keyword>
<dbReference type="Proteomes" id="UP000002747">
    <property type="component" value="Chromosome"/>
</dbReference>
<keyword evidence="5" id="KW-1003">Cell membrane</keyword>
<keyword evidence="9" id="KW-0811">Translocation</keyword>
<dbReference type="EMBL" id="FM162591">
    <property type="protein sequence ID" value="CAQ85577.1"/>
    <property type="molecule type" value="Genomic_DNA"/>
</dbReference>
<keyword evidence="7" id="KW-0653">Protein transport</keyword>
<accession>C7BJQ2</accession>
<evidence type="ECO:0000256" key="10">
    <source>
        <dbReference type="ARBA" id="ARBA00023136"/>
    </source>
</evidence>
<keyword evidence="4" id="KW-0813">Transport</keyword>
<dbReference type="GO" id="GO:0015031">
    <property type="term" value="P:protein transport"/>
    <property type="evidence" value="ECO:0007669"/>
    <property type="project" value="UniProtKB-KW"/>
</dbReference>
<gene>
    <name evidence="12" type="ordered locus">PAU_03489</name>
</gene>
<evidence type="ECO:0000256" key="3">
    <source>
        <dbReference type="ARBA" id="ARBA00014962"/>
    </source>
</evidence>
<evidence type="ECO:0000256" key="9">
    <source>
        <dbReference type="ARBA" id="ARBA00023010"/>
    </source>
</evidence>
<dbReference type="PANTHER" id="PTHR33909">
    <property type="entry name" value="SEC TRANSLOCON ACCESSORY COMPLEX SUBUNIT YAJC"/>
    <property type="match status" value="1"/>
</dbReference>
<dbReference type="SMART" id="SM01323">
    <property type="entry name" value="YajC"/>
    <property type="match status" value="1"/>
</dbReference>
<keyword evidence="6 11" id="KW-0812">Transmembrane</keyword>
<feature type="transmembrane region" description="Helical" evidence="11">
    <location>
        <begin position="43"/>
        <end position="61"/>
    </location>
</feature>
<dbReference type="PRINTS" id="PR01853">
    <property type="entry name" value="YAJCTRNLCASE"/>
</dbReference>
<name>C7BJQ2_PHOAA</name>
<dbReference type="PANTHER" id="PTHR33909:SF1">
    <property type="entry name" value="SEC TRANSLOCON ACCESSORY COMPLEX SUBUNIT YAJC"/>
    <property type="match status" value="1"/>
</dbReference>
<keyword evidence="8 11" id="KW-1133">Transmembrane helix</keyword>
<dbReference type="AlphaFoldDB" id="C7BJQ2"/>
<evidence type="ECO:0000256" key="4">
    <source>
        <dbReference type="ARBA" id="ARBA00022448"/>
    </source>
</evidence>
<dbReference type="NCBIfam" id="TIGR00739">
    <property type="entry name" value="yajC"/>
    <property type="match status" value="1"/>
</dbReference>
<sequence length="132" mass="14420">MCIAYCGWFLITIDFDNNEGSLMSFFISEAAASAGAPAQGSPYSLIIMLVVFGLIFYFMILRPQQKRTKEHKKLMDSISKGDEVLTNGGLIGRVTKVSDTGYVVVALNDTTEVTIKRDFVAAVLPKGTMKAL</sequence>
<evidence type="ECO:0000256" key="8">
    <source>
        <dbReference type="ARBA" id="ARBA00022989"/>
    </source>
</evidence>
<organism evidence="12 13">
    <name type="scientific">Photorhabdus asymbiotica subsp. asymbiotica (strain ATCC 43949 / 3105-77)</name>
    <name type="common">Xenorhabdus luminescens (strain 2)</name>
    <dbReference type="NCBI Taxonomy" id="553480"/>
    <lineage>
        <taxon>Bacteria</taxon>
        <taxon>Pseudomonadati</taxon>
        <taxon>Pseudomonadota</taxon>
        <taxon>Gammaproteobacteria</taxon>
        <taxon>Enterobacterales</taxon>
        <taxon>Morganellaceae</taxon>
        <taxon>Photorhabdus</taxon>
    </lineage>
</organism>
<dbReference type="Pfam" id="PF02699">
    <property type="entry name" value="YajC"/>
    <property type="match status" value="1"/>
</dbReference>